<dbReference type="PANTHER" id="PTHR45663:SF11">
    <property type="entry name" value="GEO12009P1"/>
    <property type="match status" value="1"/>
</dbReference>
<accession>F0GW56</accession>
<dbReference type="Proteomes" id="UP000005286">
    <property type="component" value="Unassembled WGS sequence"/>
</dbReference>
<feature type="disulfide bond" description="Redox-active" evidence="10">
    <location>
        <begin position="29"/>
        <end position="32"/>
    </location>
</feature>
<dbReference type="PATRIC" id="fig|879305.3.peg.1037"/>
<comment type="caution">
    <text evidence="12">The sequence shown here is derived from an EMBL/GenBank/DDBJ whole genome shotgun (WGS) entry which is preliminary data.</text>
</comment>
<dbReference type="PRINTS" id="PR00421">
    <property type="entry name" value="THIOREDOXIN"/>
</dbReference>
<evidence type="ECO:0000313" key="12">
    <source>
        <dbReference type="EMBL" id="EGC81922.1"/>
    </source>
</evidence>
<dbReference type="InterPro" id="IPR017937">
    <property type="entry name" value="Thioredoxin_CS"/>
</dbReference>
<feature type="active site" description="Nucleophile" evidence="9">
    <location>
        <position position="29"/>
    </location>
</feature>
<dbReference type="STRING" id="879305.HMPREF9290_0424"/>
<organism evidence="12 13">
    <name type="scientific">Anaerococcus prevotii ACS-065-V-Col13</name>
    <dbReference type="NCBI Taxonomy" id="879305"/>
    <lineage>
        <taxon>Bacteria</taxon>
        <taxon>Bacillati</taxon>
        <taxon>Bacillota</taxon>
        <taxon>Tissierellia</taxon>
        <taxon>Tissierellales</taxon>
        <taxon>Peptoniphilaceae</taxon>
        <taxon>Anaerococcus</taxon>
    </lineage>
</organism>
<sequence length="102" mass="11493">MKKLNSNEFRQEVENGKGLTLVDFSATWCGPCKMQGPILEELASEVDYQIYNIDVDESDDIAGQYNVNAVPSLMIFKDGVLKDTLVGFHSREAIEEKMAKFQ</sequence>
<evidence type="ECO:0000256" key="2">
    <source>
        <dbReference type="ARBA" id="ARBA00020570"/>
    </source>
</evidence>
<feature type="site" description="Contributes to redox potential value" evidence="9">
    <location>
        <position position="30"/>
    </location>
</feature>
<dbReference type="PROSITE" id="PS51352">
    <property type="entry name" value="THIOREDOXIN_2"/>
    <property type="match status" value="1"/>
</dbReference>
<dbReference type="PIRSF" id="PIRSF000077">
    <property type="entry name" value="Thioredoxin"/>
    <property type="match status" value="1"/>
</dbReference>
<dbReference type="SUPFAM" id="SSF52833">
    <property type="entry name" value="Thioredoxin-like"/>
    <property type="match status" value="1"/>
</dbReference>
<keyword evidence="13" id="KW-1185">Reference proteome</keyword>
<feature type="domain" description="Thioredoxin" evidence="11">
    <location>
        <begin position="1"/>
        <end position="102"/>
    </location>
</feature>
<dbReference type="GO" id="GO:0015035">
    <property type="term" value="F:protein-disulfide reductase activity"/>
    <property type="evidence" value="ECO:0007669"/>
    <property type="project" value="UniProtKB-UniRule"/>
</dbReference>
<keyword evidence="6 10" id="KW-0676">Redox-active center</keyword>
<keyword evidence="5 10" id="KW-1015">Disulfide bond</keyword>
<evidence type="ECO:0000256" key="6">
    <source>
        <dbReference type="ARBA" id="ARBA00023284"/>
    </source>
</evidence>
<evidence type="ECO:0000256" key="9">
    <source>
        <dbReference type="PIRSR" id="PIRSR000077-1"/>
    </source>
</evidence>
<evidence type="ECO:0000259" key="11">
    <source>
        <dbReference type="PROSITE" id="PS51352"/>
    </source>
</evidence>
<dbReference type="PROSITE" id="PS00194">
    <property type="entry name" value="THIOREDOXIN_1"/>
    <property type="match status" value="1"/>
</dbReference>
<name>F0GW56_9FIRM</name>
<dbReference type="GO" id="GO:0005829">
    <property type="term" value="C:cytosol"/>
    <property type="evidence" value="ECO:0007669"/>
    <property type="project" value="TreeGrafter"/>
</dbReference>
<evidence type="ECO:0000256" key="10">
    <source>
        <dbReference type="PIRSR" id="PIRSR000077-4"/>
    </source>
</evidence>
<evidence type="ECO:0000256" key="4">
    <source>
        <dbReference type="ARBA" id="ARBA00022982"/>
    </source>
</evidence>
<dbReference type="PANTHER" id="PTHR45663">
    <property type="entry name" value="GEO12009P1"/>
    <property type="match status" value="1"/>
</dbReference>
<feature type="site" description="Deprotonates C-terminal active site Cys" evidence="9">
    <location>
        <position position="23"/>
    </location>
</feature>
<evidence type="ECO:0000256" key="7">
    <source>
        <dbReference type="NCBIfam" id="TIGR01068"/>
    </source>
</evidence>
<dbReference type="eggNOG" id="COG3118">
    <property type="taxonomic scope" value="Bacteria"/>
</dbReference>
<comment type="similarity">
    <text evidence="1 8">Belongs to the thioredoxin family.</text>
</comment>
<evidence type="ECO:0000256" key="5">
    <source>
        <dbReference type="ARBA" id="ARBA00023157"/>
    </source>
</evidence>
<dbReference type="InterPro" id="IPR005746">
    <property type="entry name" value="Thioredoxin"/>
</dbReference>
<proteinExistence type="inferred from homology"/>
<dbReference type="NCBIfam" id="TIGR01068">
    <property type="entry name" value="thioredoxin"/>
    <property type="match status" value="1"/>
</dbReference>
<evidence type="ECO:0000256" key="8">
    <source>
        <dbReference type="PIRNR" id="PIRNR000077"/>
    </source>
</evidence>
<dbReference type="RefSeq" id="WP_004834968.1">
    <property type="nucleotide sequence ID" value="NZ_AEXM01000026.1"/>
</dbReference>
<evidence type="ECO:0000256" key="3">
    <source>
        <dbReference type="ARBA" id="ARBA00022448"/>
    </source>
</evidence>
<dbReference type="Gene3D" id="3.40.30.10">
    <property type="entry name" value="Glutaredoxin"/>
    <property type="match status" value="1"/>
</dbReference>
<dbReference type="Pfam" id="PF00085">
    <property type="entry name" value="Thioredoxin"/>
    <property type="match status" value="1"/>
</dbReference>
<dbReference type="GO" id="GO:0045454">
    <property type="term" value="P:cell redox homeostasis"/>
    <property type="evidence" value="ECO:0007669"/>
    <property type="project" value="TreeGrafter"/>
</dbReference>
<dbReference type="CDD" id="cd02947">
    <property type="entry name" value="TRX_family"/>
    <property type="match status" value="1"/>
</dbReference>
<protein>
    <recommendedName>
        <fullName evidence="2 7">Thioredoxin</fullName>
    </recommendedName>
</protein>
<reference evidence="12 13" key="1">
    <citation type="submission" date="2011-01" db="EMBL/GenBank/DDBJ databases">
        <authorList>
            <person name="Durkin A.S."/>
            <person name="Madupu R."/>
            <person name="Torralba M."/>
            <person name="Gillis M."/>
            <person name="Methe B."/>
            <person name="Sutton G."/>
            <person name="Nelson K.E."/>
        </authorList>
    </citation>
    <scope>NUCLEOTIDE SEQUENCE [LARGE SCALE GENOMIC DNA]</scope>
    <source>
        <strain evidence="12 13">ACS-065-V-Col13</strain>
    </source>
</reference>
<feature type="site" description="Contributes to redox potential value" evidence="9">
    <location>
        <position position="31"/>
    </location>
</feature>
<dbReference type="EMBL" id="AEXM01000026">
    <property type="protein sequence ID" value="EGC81922.1"/>
    <property type="molecule type" value="Genomic_DNA"/>
</dbReference>
<evidence type="ECO:0000256" key="1">
    <source>
        <dbReference type="ARBA" id="ARBA00008987"/>
    </source>
</evidence>
<dbReference type="AlphaFoldDB" id="F0GW56"/>
<dbReference type="InterPro" id="IPR013766">
    <property type="entry name" value="Thioredoxin_domain"/>
</dbReference>
<evidence type="ECO:0000313" key="13">
    <source>
        <dbReference type="Proteomes" id="UP000005286"/>
    </source>
</evidence>
<feature type="active site" description="Nucleophile" evidence="9">
    <location>
        <position position="32"/>
    </location>
</feature>
<keyword evidence="4" id="KW-0249">Electron transport</keyword>
<keyword evidence="3" id="KW-0813">Transport</keyword>
<dbReference type="InterPro" id="IPR036249">
    <property type="entry name" value="Thioredoxin-like_sf"/>
</dbReference>
<gene>
    <name evidence="12" type="primary">trxA</name>
    <name evidence="12" type="ORF">HMPREF9290_0424</name>
</gene>